<dbReference type="Proteomes" id="UP001652660">
    <property type="component" value="Chromosome 6e"/>
</dbReference>
<gene>
    <name evidence="2" type="primary">LOC140009816</name>
</gene>
<dbReference type="Gene3D" id="3.60.10.10">
    <property type="entry name" value="Endonuclease/exonuclease/phosphatase"/>
    <property type="match status" value="1"/>
</dbReference>
<dbReference type="InterPro" id="IPR036691">
    <property type="entry name" value="Endo/exonu/phosph_ase_sf"/>
</dbReference>
<keyword evidence="1" id="KW-1185">Reference proteome</keyword>
<dbReference type="PANTHER" id="PTHR33710">
    <property type="entry name" value="BNAC02G09200D PROTEIN"/>
    <property type="match status" value="1"/>
</dbReference>
<evidence type="ECO:0000313" key="2">
    <source>
        <dbReference type="RefSeq" id="XP_071912247.1"/>
    </source>
</evidence>
<evidence type="ECO:0000313" key="1">
    <source>
        <dbReference type="Proteomes" id="UP001652660"/>
    </source>
</evidence>
<dbReference type="GeneID" id="140009816"/>
<protein>
    <submittedName>
        <fullName evidence="2">Uncharacterized protein</fullName>
    </submittedName>
</protein>
<dbReference type="PANTHER" id="PTHR33710:SF71">
    <property type="entry name" value="ENDONUCLEASE_EXONUCLEASE_PHOSPHATASE DOMAIN-CONTAINING PROTEIN"/>
    <property type="match status" value="1"/>
</dbReference>
<accession>A0ABM4UY95</accession>
<organism evidence="1 2">
    <name type="scientific">Coffea arabica</name>
    <name type="common">Arabian coffee</name>
    <dbReference type="NCBI Taxonomy" id="13443"/>
    <lineage>
        <taxon>Eukaryota</taxon>
        <taxon>Viridiplantae</taxon>
        <taxon>Streptophyta</taxon>
        <taxon>Embryophyta</taxon>
        <taxon>Tracheophyta</taxon>
        <taxon>Spermatophyta</taxon>
        <taxon>Magnoliopsida</taxon>
        <taxon>eudicotyledons</taxon>
        <taxon>Gunneridae</taxon>
        <taxon>Pentapetalae</taxon>
        <taxon>asterids</taxon>
        <taxon>lamiids</taxon>
        <taxon>Gentianales</taxon>
        <taxon>Rubiaceae</taxon>
        <taxon>Ixoroideae</taxon>
        <taxon>Gardenieae complex</taxon>
        <taxon>Bertiereae - Coffeeae clade</taxon>
        <taxon>Coffeeae</taxon>
        <taxon>Coffea</taxon>
    </lineage>
</organism>
<reference evidence="2" key="1">
    <citation type="submission" date="2025-08" db="UniProtKB">
        <authorList>
            <consortium name="RefSeq"/>
        </authorList>
    </citation>
    <scope>IDENTIFICATION</scope>
    <source>
        <tissue evidence="2">Leaves</tissue>
    </source>
</reference>
<dbReference type="SUPFAM" id="SSF56219">
    <property type="entry name" value="DNase I-like"/>
    <property type="match status" value="1"/>
</dbReference>
<dbReference type="RefSeq" id="XP_071912247.1">
    <property type="nucleotide sequence ID" value="XM_072056146.1"/>
</dbReference>
<proteinExistence type="predicted"/>
<sequence length="378" mass="43117">MEKAGIFDVGFSGASFTWSNNRRNRARISKRLDRFLVNGACLDLFDAISVLHLTRHPSDHAPLKISFATRSDNKPRPFRFLNIWTSKPELLEMIRQAWDQDVDGSPLRVLCSKLLATRRAIQSWNKQHFGNVIDAVRSAEMAVQRAEEVVDQDDSEECQIELNKAQAELRHALSIEEQFWRQKARVKWFQEGERNSRYFHAVVRQRRVQGMIHRIKKSNGVWVDADVDIASEAAKYFNDLFTGTLDSSSDMLHLIPHMVSGEENGKLESVPSIDEVYRVVKSMDGDSAAGPNGFTGKFFTFAWEVIAQDVYNAILSFFCRAELPRFITSTSIVLIPKMPNPLEFSHFRPISLCNFFNKLLSQILADRLAGILPKIISP</sequence>
<name>A0ABM4UY95_COFAR</name>